<comment type="subcellular location">
    <subcellularLocation>
        <location evidence="1">Cell membrane</location>
        <topology evidence="1">Multi-pass membrane protein</topology>
    </subcellularLocation>
</comment>
<comment type="caution">
    <text evidence="9">The sequence shown here is derived from an EMBL/GenBank/DDBJ whole genome shotgun (WGS) entry which is preliminary data.</text>
</comment>
<dbReference type="InterPro" id="IPR036259">
    <property type="entry name" value="MFS_trans_sf"/>
</dbReference>
<accession>A0A420E788</accession>
<feature type="domain" description="Major facilitator superfamily (MFS) profile" evidence="8">
    <location>
        <begin position="13"/>
        <end position="391"/>
    </location>
</feature>
<dbReference type="SUPFAM" id="SSF103473">
    <property type="entry name" value="MFS general substrate transporter"/>
    <property type="match status" value="1"/>
</dbReference>
<feature type="transmembrane region" description="Helical" evidence="7">
    <location>
        <begin position="12"/>
        <end position="37"/>
    </location>
</feature>
<dbReference type="Proteomes" id="UP000286482">
    <property type="component" value="Unassembled WGS sequence"/>
</dbReference>
<name>A0A420E788_9ALTE</name>
<proteinExistence type="predicted"/>
<feature type="transmembrane region" description="Helical" evidence="7">
    <location>
        <begin position="136"/>
        <end position="160"/>
    </location>
</feature>
<dbReference type="Pfam" id="PF07690">
    <property type="entry name" value="MFS_1"/>
    <property type="match status" value="1"/>
</dbReference>
<feature type="transmembrane region" description="Helical" evidence="7">
    <location>
        <begin position="339"/>
        <end position="360"/>
    </location>
</feature>
<dbReference type="GO" id="GO:0022857">
    <property type="term" value="F:transmembrane transporter activity"/>
    <property type="evidence" value="ECO:0007669"/>
    <property type="project" value="InterPro"/>
</dbReference>
<dbReference type="InterPro" id="IPR020846">
    <property type="entry name" value="MFS_dom"/>
</dbReference>
<dbReference type="RefSeq" id="WP_120356145.1">
    <property type="nucleotide sequence ID" value="NZ_RAQO01000009.1"/>
</dbReference>
<feature type="transmembrane region" description="Helical" evidence="7">
    <location>
        <begin position="104"/>
        <end position="124"/>
    </location>
</feature>
<dbReference type="PROSITE" id="PS00216">
    <property type="entry name" value="SUGAR_TRANSPORT_1"/>
    <property type="match status" value="1"/>
</dbReference>
<dbReference type="Gene3D" id="3.30.70.100">
    <property type="match status" value="1"/>
</dbReference>
<dbReference type="CDD" id="cd17472">
    <property type="entry name" value="MFS_YajR_like"/>
    <property type="match status" value="1"/>
</dbReference>
<dbReference type="InterPro" id="IPR005829">
    <property type="entry name" value="Sugar_transporter_CS"/>
</dbReference>
<dbReference type="PANTHER" id="PTHR23517">
    <property type="entry name" value="RESISTANCE PROTEIN MDTM, PUTATIVE-RELATED-RELATED"/>
    <property type="match status" value="1"/>
</dbReference>
<dbReference type="InterPro" id="IPR050171">
    <property type="entry name" value="MFS_Transporters"/>
</dbReference>
<dbReference type="InterPro" id="IPR011701">
    <property type="entry name" value="MFS"/>
</dbReference>
<keyword evidence="6 7" id="KW-0472">Membrane</keyword>
<evidence type="ECO:0000313" key="9">
    <source>
        <dbReference type="EMBL" id="RKF14334.1"/>
    </source>
</evidence>
<dbReference type="PROSITE" id="PS50850">
    <property type="entry name" value="MFS"/>
    <property type="match status" value="1"/>
</dbReference>
<organism evidence="9 10">
    <name type="scientific">Alginatibacterium sediminis</name>
    <dbReference type="NCBI Taxonomy" id="2164068"/>
    <lineage>
        <taxon>Bacteria</taxon>
        <taxon>Pseudomonadati</taxon>
        <taxon>Pseudomonadota</taxon>
        <taxon>Gammaproteobacteria</taxon>
        <taxon>Alteromonadales</taxon>
        <taxon>Alteromonadaceae</taxon>
        <taxon>Alginatibacterium</taxon>
    </lineage>
</organism>
<evidence type="ECO:0000256" key="4">
    <source>
        <dbReference type="ARBA" id="ARBA00022692"/>
    </source>
</evidence>
<keyword evidence="10" id="KW-1185">Reference proteome</keyword>
<feature type="transmembrane region" description="Helical" evidence="7">
    <location>
        <begin position="79"/>
        <end position="98"/>
    </location>
</feature>
<evidence type="ECO:0000256" key="1">
    <source>
        <dbReference type="ARBA" id="ARBA00004651"/>
    </source>
</evidence>
<feature type="transmembrane region" description="Helical" evidence="7">
    <location>
        <begin position="250"/>
        <end position="272"/>
    </location>
</feature>
<dbReference type="EMBL" id="RAQO01000009">
    <property type="protein sequence ID" value="RKF14334.1"/>
    <property type="molecule type" value="Genomic_DNA"/>
</dbReference>
<evidence type="ECO:0000256" key="3">
    <source>
        <dbReference type="ARBA" id="ARBA00022475"/>
    </source>
</evidence>
<dbReference type="OrthoDB" id="9764259at2"/>
<sequence length="452" mass="48447">MSENGFNRSEKKAAIGLSLVFAMRMLGLFMLLPVLSIYGQQIPGYSPSLLGLALGAYGLSQALLQVPMGWLSDRFGRKVIIVIGLLVFALGSVVAANADSMHELILGRLIQGMGAVASTIMALAADLSRESQRAKVMASIGMSIGLSFSIALVLGPLLASFWGLSGLFYCIAAGAVMSIAVVLWFIPNAELLGAKADTLLSISDVGALVKDKQLALLNFGVFVLHFLMTALFVGLPSQLQTYIPSVQSHAWYYLPILLLSFCGMVPMLILAARKNANRQFFQFAIVLMLSGFLLFNVASSLSLFLVALLLFFVGFNFMEASMPALLSSLAPAGKKGTALGLYSSCQFGGAFVGGAISGLLIQSSGWSSVLLVGVLALVIWLFFTRELRAVSGVTNVSLVVDEHLTSQQIQAKVAELEGVIEAVVLRQEQRVYLKVERKQFNLQKAMEVLQSA</sequence>
<keyword evidence="3" id="KW-1003">Cell membrane</keyword>
<evidence type="ECO:0000256" key="5">
    <source>
        <dbReference type="ARBA" id="ARBA00022989"/>
    </source>
</evidence>
<dbReference type="PANTHER" id="PTHR23517:SF2">
    <property type="entry name" value="MULTIDRUG RESISTANCE PROTEIN MDTH"/>
    <property type="match status" value="1"/>
</dbReference>
<dbReference type="GO" id="GO:0005886">
    <property type="term" value="C:plasma membrane"/>
    <property type="evidence" value="ECO:0007669"/>
    <property type="project" value="UniProtKB-SubCell"/>
</dbReference>
<keyword evidence="5 7" id="KW-1133">Transmembrane helix</keyword>
<feature type="transmembrane region" description="Helical" evidence="7">
    <location>
        <begin position="214"/>
        <end position="235"/>
    </location>
</feature>
<evidence type="ECO:0000256" key="6">
    <source>
        <dbReference type="ARBA" id="ARBA00023136"/>
    </source>
</evidence>
<feature type="transmembrane region" description="Helical" evidence="7">
    <location>
        <begin position="279"/>
        <end position="295"/>
    </location>
</feature>
<feature type="transmembrane region" description="Helical" evidence="7">
    <location>
        <begin position="166"/>
        <end position="186"/>
    </location>
</feature>
<feature type="transmembrane region" description="Helical" evidence="7">
    <location>
        <begin position="366"/>
        <end position="383"/>
    </location>
</feature>
<reference evidence="9 10" key="1">
    <citation type="submission" date="2018-09" db="EMBL/GenBank/DDBJ databases">
        <authorList>
            <person name="Wang Z."/>
        </authorList>
    </citation>
    <scope>NUCLEOTIDE SEQUENCE [LARGE SCALE GENOMIC DNA]</scope>
    <source>
        <strain evidence="9 10">ALS 81</strain>
    </source>
</reference>
<evidence type="ECO:0000256" key="7">
    <source>
        <dbReference type="SAM" id="Phobius"/>
    </source>
</evidence>
<keyword evidence="2" id="KW-0813">Transport</keyword>
<dbReference type="AlphaFoldDB" id="A0A420E788"/>
<keyword evidence="4 7" id="KW-0812">Transmembrane</keyword>
<evidence type="ECO:0000313" key="10">
    <source>
        <dbReference type="Proteomes" id="UP000286482"/>
    </source>
</evidence>
<dbReference type="Gene3D" id="1.20.1250.20">
    <property type="entry name" value="MFS general substrate transporter like domains"/>
    <property type="match status" value="1"/>
</dbReference>
<evidence type="ECO:0000259" key="8">
    <source>
        <dbReference type="PROSITE" id="PS50850"/>
    </source>
</evidence>
<feature type="transmembrane region" description="Helical" evidence="7">
    <location>
        <begin position="49"/>
        <end position="67"/>
    </location>
</feature>
<evidence type="ECO:0000256" key="2">
    <source>
        <dbReference type="ARBA" id="ARBA00022448"/>
    </source>
</evidence>
<feature type="transmembrane region" description="Helical" evidence="7">
    <location>
        <begin position="301"/>
        <end position="318"/>
    </location>
</feature>
<protein>
    <submittedName>
        <fullName evidence="9">MFS transporter</fullName>
    </submittedName>
</protein>
<gene>
    <name evidence="9" type="ORF">DBZ36_16890</name>
</gene>